<dbReference type="Pfam" id="PF11951">
    <property type="entry name" value="Fungal_trans_2"/>
    <property type="match status" value="1"/>
</dbReference>
<dbReference type="SUPFAM" id="SSF57701">
    <property type="entry name" value="Zn2/Cys6 DNA-binding domain"/>
    <property type="match status" value="1"/>
</dbReference>
<organism evidence="2 3">
    <name type="scientific">Guyanagaster necrorhizus</name>
    <dbReference type="NCBI Taxonomy" id="856835"/>
    <lineage>
        <taxon>Eukaryota</taxon>
        <taxon>Fungi</taxon>
        <taxon>Dikarya</taxon>
        <taxon>Basidiomycota</taxon>
        <taxon>Agaricomycotina</taxon>
        <taxon>Agaricomycetes</taxon>
        <taxon>Agaricomycetidae</taxon>
        <taxon>Agaricales</taxon>
        <taxon>Marasmiineae</taxon>
        <taxon>Physalacriaceae</taxon>
        <taxon>Guyanagaster</taxon>
    </lineage>
</organism>
<gene>
    <name evidence="2" type="ORF">BT62DRAFT_781105</name>
</gene>
<evidence type="ECO:0000313" key="2">
    <source>
        <dbReference type="EMBL" id="KAG7447556.1"/>
    </source>
</evidence>
<dbReference type="OrthoDB" id="5419315at2759"/>
<dbReference type="GO" id="GO:0001228">
    <property type="term" value="F:DNA-binding transcription activator activity, RNA polymerase II-specific"/>
    <property type="evidence" value="ECO:0007669"/>
    <property type="project" value="TreeGrafter"/>
</dbReference>
<dbReference type="PANTHER" id="PTHR47784:SF5">
    <property type="entry name" value="STEROL UPTAKE CONTROL PROTEIN 2"/>
    <property type="match status" value="1"/>
</dbReference>
<dbReference type="SMART" id="SM00066">
    <property type="entry name" value="GAL4"/>
    <property type="match status" value="1"/>
</dbReference>
<dbReference type="InterPro" id="IPR036864">
    <property type="entry name" value="Zn2-C6_fun-type_DNA-bd_sf"/>
</dbReference>
<dbReference type="PANTHER" id="PTHR47784">
    <property type="entry name" value="STEROL UPTAKE CONTROL PROTEIN 2"/>
    <property type="match status" value="1"/>
</dbReference>
<keyword evidence="3" id="KW-1185">Reference proteome</keyword>
<dbReference type="GO" id="GO:0008270">
    <property type="term" value="F:zinc ion binding"/>
    <property type="evidence" value="ECO:0007669"/>
    <property type="project" value="InterPro"/>
</dbReference>
<dbReference type="InterPro" id="IPR021858">
    <property type="entry name" value="Fun_TF"/>
</dbReference>
<dbReference type="InterPro" id="IPR001138">
    <property type="entry name" value="Zn2Cys6_DnaBD"/>
</dbReference>
<dbReference type="AlphaFoldDB" id="A0A9P7VU83"/>
<accession>A0A9P7VU83</accession>
<proteinExistence type="predicted"/>
<name>A0A9P7VU83_9AGAR</name>
<feature type="domain" description="Zn(2)-C6 fungal-type" evidence="1">
    <location>
        <begin position="14"/>
        <end position="44"/>
    </location>
</feature>
<dbReference type="InterPro" id="IPR053157">
    <property type="entry name" value="Sterol_Uptake_Regulator"/>
</dbReference>
<comment type="caution">
    <text evidence="2">The sequence shown here is derived from an EMBL/GenBank/DDBJ whole genome shotgun (WGS) entry which is preliminary data.</text>
</comment>
<sequence length="398" mass="44637">MDVAMRHHSKTRTGCKTCRRRKIKCDEETPVCNNCTKRKIECIWEQSGDKRPVSPPVGSLSVASYSHGTPSTSSLPSSEGDGLLDILGLELIHHYTNSTCYTFCRDQARTDIYRSKLPMLAFQDGNSFLLHAILAISALHLYSLNPASGKYALTANTHCSQALAGVKAVWSEDSSSTADPNTVFLTYMVLTIYGHATSTPPLCHETSKVWLGVLRTAISFGRKWSLDSDISDAFEWTFLPQGIDEPINPAVAFPSSLTALPLPLPGSPDIWEVQNPAVSAVYQECVSLLRLAWKASYHPHYQSYALMSWFGRVPMAYFSFLFEKRPRALLLMTHFCMISKRVDQAWWSKKDWDKIILNLTNEIGVKWDAFMDWEIDHRSQAGANALRDDFPSSWVGTV</sequence>
<evidence type="ECO:0000259" key="1">
    <source>
        <dbReference type="PROSITE" id="PS50048"/>
    </source>
</evidence>
<protein>
    <recommendedName>
        <fullName evidence="1">Zn(2)-C6 fungal-type domain-containing protein</fullName>
    </recommendedName>
</protein>
<dbReference type="PROSITE" id="PS00463">
    <property type="entry name" value="ZN2_CY6_FUNGAL_1"/>
    <property type="match status" value="1"/>
</dbReference>
<reference evidence="2" key="1">
    <citation type="submission" date="2020-11" db="EMBL/GenBank/DDBJ databases">
        <title>Adaptations for nitrogen fixation in a non-lichenized fungal sporocarp promotes dispersal by wood-feeding termites.</title>
        <authorList>
            <consortium name="DOE Joint Genome Institute"/>
            <person name="Koch R.A."/>
            <person name="Yoon G."/>
            <person name="Arayal U."/>
            <person name="Lail K."/>
            <person name="Amirebrahimi M."/>
            <person name="Labutti K."/>
            <person name="Lipzen A."/>
            <person name="Riley R."/>
            <person name="Barry K."/>
            <person name="Henrissat B."/>
            <person name="Grigoriev I.V."/>
            <person name="Herr J.R."/>
            <person name="Aime M.C."/>
        </authorList>
    </citation>
    <scope>NUCLEOTIDE SEQUENCE</scope>
    <source>
        <strain evidence="2">MCA 3950</strain>
    </source>
</reference>
<dbReference type="Gene3D" id="4.10.240.10">
    <property type="entry name" value="Zn(2)-C6 fungal-type DNA-binding domain"/>
    <property type="match status" value="1"/>
</dbReference>
<dbReference type="GeneID" id="66104556"/>
<dbReference type="CDD" id="cd00067">
    <property type="entry name" value="GAL4"/>
    <property type="match status" value="1"/>
</dbReference>
<dbReference type="RefSeq" id="XP_043041056.1">
    <property type="nucleotide sequence ID" value="XM_043182260.1"/>
</dbReference>
<dbReference type="Proteomes" id="UP000812287">
    <property type="component" value="Unassembled WGS sequence"/>
</dbReference>
<dbReference type="Pfam" id="PF00172">
    <property type="entry name" value="Zn_clus"/>
    <property type="match status" value="1"/>
</dbReference>
<evidence type="ECO:0000313" key="3">
    <source>
        <dbReference type="Proteomes" id="UP000812287"/>
    </source>
</evidence>
<dbReference type="PROSITE" id="PS50048">
    <property type="entry name" value="ZN2_CY6_FUNGAL_2"/>
    <property type="match status" value="1"/>
</dbReference>
<dbReference type="EMBL" id="MU250531">
    <property type="protein sequence ID" value="KAG7447556.1"/>
    <property type="molecule type" value="Genomic_DNA"/>
</dbReference>